<evidence type="ECO:0000313" key="2">
    <source>
        <dbReference type="EMBL" id="GMI04605.1"/>
    </source>
</evidence>
<organism evidence="2 3">
    <name type="scientific">Triparma verrucosa</name>
    <dbReference type="NCBI Taxonomy" id="1606542"/>
    <lineage>
        <taxon>Eukaryota</taxon>
        <taxon>Sar</taxon>
        <taxon>Stramenopiles</taxon>
        <taxon>Ochrophyta</taxon>
        <taxon>Bolidophyceae</taxon>
        <taxon>Parmales</taxon>
        <taxon>Triparmaceae</taxon>
        <taxon>Triparma</taxon>
    </lineage>
</organism>
<keyword evidence="3" id="KW-1185">Reference proteome</keyword>
<feature type="compositionally biased region" description="Polar residues" evidence="1">
    <location>
        <begin position="155"/>
        <end position="164"/>
    </location>
</feature>
<proteinExistence type="predicted"/>
<feature type="compositionally biased region" description="Polar residues" evidence="1">
    <location>
        <begin position="124"/>
        <end position="134"/>
    </location>
</feature>
<dbReference type="EMBL" id="BRXX01000318">
    <property type="protein sequence ID" value="GMI04605.1"/>
    <property type="molecule type" value="Genomic_DNA"/>
</dbReference>
<sequence>MLLQPMYAHFHVGDLGVISNDGVASAVYYQPDDVHRPRRSSVGDLSDAAIDELFPPTDAELQELEAVDQFNELLAYMDFMEQHHSLPEFDQLSKRWSSSRKEESPKSQRKSPTFRYADPPHQIGPSTLHISQVVRQGPRMPSRGTRSQKEEKQYWRQNPPSGTFNEKIRGKTPSKGLHGRSQKQRAGTRL</sequence>
<evidence type="ECO:0000256" key="1">
    <source>
        <dbReference type="SAM" id="MobiDB-lite"/>
    </source>
</evidence>
<comment type="caution">
    <text evidence="2">The sequence shown here is derived from an EMBL/GenBank/DDBJ whole genome shotgun (WGS) entry which is preliminary data.</text>
</comment>
<gene>
    <name evidence="2" type="ORF">TrVE_jg9917</name>
</gene>
<feature type="region of interest" description="Disordered" evidence="1">
    <location>
        <begin position="94"/>
        <end position="190"/>
    </location>
</feature>
<evidence type="ECO:0000313" key="3">
    <source>
        <dbReference type="Proteomes" id="UP001165160"/>
    </source>
</evidence>
<feature type="compositionally biased region" description="Basic residues" evidence="1">
    <location>
        <begin position="177"/>
        <end position="190"/>
    </location>
</feature>
<protein>
    <submittedName>
        <fullName evidence="2">Uncharacterized protein</fullName>
    </submittedName>
</protein>
<feature type="compositionally biased region" description="Basic and acidic residues" evidence="1">
    <location>
        <begin position="94"/>
        <end position="106"/>
    </location>
</feature>
<accession>A0A9W7CF69</accession>
<name>A0A9W7CF69_9STRA</name>
<dbReference type="AlphaFoldDB" id="A0A9W7CF69"/>
<dbReference type="Proteomes" id="UP001165160">
    <property type="component" value="Unassembled WGS sequence"/>
</dbReference>
<reference evidence="3" key="1">
    <citation type="journal article" date="2023" name="Commun. Biol.">
        <title>Genome analysis of Parmales, the sister group of diatoms, reveals the evolutionary specialization of diatoms from phago-mixotrophs to photoautotrophs.</title>
        <authorList>
            <person name="Ban H."/>
            <person name="Sato S."/>
            <person name="Yoshikawa S."/>
            <person name="Yamada K."/>
            <person name="Nakamura Y."/>
            <person name="Ichinomiya M."/>
            <person name="Sato N."/>
            <person name="Blanc-Mathieu R."/>
            <person name="Endo H."/>
            <person name="Kuwata A."/>
            <person name="Ogata H."/>
        </authorList>
    </citation>
    <scope>NUCLEOTIDE SEQUENCE [LARGE SCALE GENOMIC DNA]</scope>
    <source>
        <strain evidence="3">NIES 3699</strain>
    </source>
</reference>